<comment type="similarity">
    <text evidence="2">Belongs to the archaeal/bacterial/fungal opsin family.</text>
</comment>
<keyword evidence="5 6" id="KW-0472">Membrane</keyword>
<feature type="transmembrane region" description="Helical" evidence="6">
    <location>
        <begin position="110"/>
        <end position="131"/>
    </location>
</feature>
<evidence type="ECO:0000256" key="3">
    <source>
        <dbReference type="ARBA" id="ARBA00022692"/>
    </source>
</evidence>
<reference evidence="7 8" key="1">
    <citation type="journal article" date="2016" name="Proc. Natl. Acad. Sci. U.S.A.">
        <title>Comparative genomics of biotechnologically important yeasts.</title>
        <authorList>
            <person name="Riley R."/>
            <person name="Haridas S."/>
            <person name="Wolfe K.H."/>
            <person name="Lopes M.R."/>
            <person name="Hittinger C.T."/>
            <person name="Goeker M."/>
            <person name="Salamov A.A."/>
            <person name="Wisecaver J.H."/>
            <person name="Long T.M."/>
            <person name="Calvey C.H."/>
            <person name="Aerts A.L."/>
            <person name="Barry K.W."/>
            <person name="Choi C."/>
            <person name="Clum A."/>
            <person name="Coughlan A.Y."/>
            <person name="Deshpande S."/>
            <person name="Douglass A.P."/>
            <person name="Hanson S.J."/>
            <person name="Klenk H.-P."/>
            <person name="LaButti K.M."/>
            <person name="Lapidus A."/>
            <person name="Lindquist E.A."/>
            <person name="Lipzen A.M."/>
            <person name="Meier-Kolthoff J.P."/>
            <person name="Ohm R.A."/>
            <person name="Otillar R.P."/>
            <person name="Pangilinan J.L."/>
            <person name="Peng Y."/>
            <person name="Rokas A."/>
            <person name="Rosa C.A."/>
            <person name="Scheuner C."/>
            <person name="Sibirny A.A."/>
            <person name="Slot J.C."/>
            <person name="Stielow J.B."/>
            <person name="Sun H."/>
            <person name="Kurtzman C.P."/>
            <person name="Blackwell M."/>
            <person name="Grigoriev I.V."/>
            <person name="Jeffries T.W."/>
        </authorList>
    </citation>
    <scope>NUCLEOTIDE SEQUENCE [LARGE SCALE GENOMIC DNA]</scope>
    <source>
        <strain evidence="7 8">NRRL Y-11557</strain>
    </source>
</reference>
<evidence type="ECO:0000256" key="1">
    <source>
        <dbReference type="ARBA" id="ARBA00004141"/>
    </source>
</evidence>
<keyword evidence="3 6" id="KW-0812">Transmembrane</keyword>
<organism evidence="7 8">
    <name type="scientific">Lipomyces starkeyi NRRL Y-11557</name>
    <dbReference type="NCBI Taxonomy" id="675824"/>
    <lineage>
        <taxon>Eukaryota</taxon>
        <taxon>Fungi</taxon>
        <taxon>Dikarya</taxon>
        <taxon>Ascomycota</taxon>
        <taxon>Saccharomycotina</taxon>
        <taxon>Lipomycetes</taxon>
        <taxon>Lipomycetales</taxon>
        <taxon>Lipomycetaceae</taxon>
        <taxon>Lipomyces</taxon>
    </lineage>
</organism>
<evidence type="ECO:0000256" key="5">
    <source>
        <dbReference type="ARBA" id="ARBA00023136"/>
    </source>
</evidence>
<dbReference type="Pfam" id="PF01036">
    <property type="entry name" value="Bac_rhodopsin"/>
    <property type="match status" value="1"/>
</dbReference>
<evidence type="ECO:0000256" key="6">
    <source>
        <dbReference type="SAM" id="Phobius"/>
    </source>
</evidence>
<feature type="transmembrane region" description="Helical" evidence="6">
    <location>
        <begin position="71"/>
        <end position="90"/>
    </location>
</feature>
<dbReference type="GO" id="GO:0005783">
    <property type="term" value="C:endoplasmic reticulum"/>
    <property type="evidence" value="ECO:0007669"/>
    <property type="project" value="TreeGrafter"/>
</dbReference>
<keyword evidence="4 6" id="KW-1133">Transmembrane helix</keyword>
<keyword evidence="8" id="KW-1185">Reference proteome</keyword>
<feature type="transmembrane region" description="Helical" evidence="6">
    <location>
        <begin position="164"/>
        <end position="186"/>
    </location>
</feature>
<evidence type="ECO:0000313" key="8">
    <source>
        <dbReference type="Proteomes" id="UP000094385"/>
    </source>
</evidence>
<feature type="transmembrane region" description="Helical" evidence="6">
    <location>
        <begin position="37"/>
        <end position="59"/>
    </location>
</feature>
<dbReference type="EMBL" id="KV454289">
    <property type="protein sequence ID" value="ODQ76228.1"/>
    <property type="molecule type" value="Genomic_DNA"/>
</dbReference>
<dbReference type="GO" id="GO:0005886">
    <property type="term" value="C:plasma membrane"/>
    <property type="evidence" value="ECO:0007669"/>
    <property type="project" value="TreeGrafter"/>
</dbReference>
<dbReference type="OrthoDB" id="536545at2759"/>
<name>A0A1E3QF69_LIPST</name>
<dbReference type="SMART" id="SM01021">
    <property type="entry name" value="Bac_rhodopsin"/>
    <property type="match status" value="1"/>
</dbReference>
<dbReference type="FunFam" id="1.20.1070.10:FF:000160">
    <property type="entry name" value="Related to Opsin-1"/>
    <property type="match status" value="1"/>
</dbReference>
<dbReference type="AlphaFoldDB" id="A0A1E3QF69"/>
<protein>
    <recommendedName>
        <fullName evidence="9">Rhodopsin</fullName>
    </recommendedName>
</protein>
<gene>
    <name evidence="7" type="ORF">LIPSTDRAFT_67101</name>
</gene>
<dbReference type="PRINTS" id="PR00251">
    <property type="entry name" value="BACTRLOPSIN"/>
</dbReference>
<comment type="subcellular location">
    <subcellularLocation>
        <location evidence="1">Membrane</location>
        <topology evidence="1">Multi-pass membrane protein</topology>
    </subcellularLocation>
</comment>
<feature type="transmembrane region" description="Helical" evidence="6">
    <location>
        <begin position="138"/>
        <end position="158"/>
    </location>
</feature>
<dbReference type="SUPFAM" id="SSF81321">
    <property type="entry name" value="Family A G protein-coupled receptor-like"/>
    <property type="match status" value="1"/>
</dbReference>
<evidence type="ECO:0000256" key="4">
    <source>
        <dbReference type="ARBA" id="ARBA00022989"/>
    </source>
</evidence>
<dbReference type="CDD" id="cd15239">
    <property type="entry name" value="7tm_YRO2_fungal-like"/>
    <property type="match status" value="1"/>
</dbReference>
<dbReference type="PANTHER" id="PTHR28286">
    <property type="match status" value="1"/>
</dbReference>
<evidence type="ECO:0000256" key="2">
    <source>
        <dbReference type="ARBA" id="ARBA00008130"/>
    </source>
</evidence>
<dbReference type="InterPro" id="IPR001425">
    <property type="entry name" value="Arc/bac/fun_rhodopsins"/>
</dbReference>
<dbReference type="PANTHER" id="PTHR28286:SF1">
    <property type="entry name" value="30 KDA HEAT SHOCK PROTEIN-RELATED"/>
    <property type="match status" value="1"/>
</dbReference>
<accession>A0A1E3QF69</accession>
<dbReference type="InterPro" id="IPR043476">
    <property type="entry name" value="Yro2-like_7TM"/>
</dbReference>
<dbReference type="Proteomes" id="UP000094385">
    <property type="component" value="Unassembled WGS sequence"/>
</dbReference>
<sequence>MSPVNFNMLLKRGGNEALDINSNYGTKIHLVTNGSDWYWTVFSIMSCAALAYIVAAFFVPRKERFFHYTSIAAAMFSALAYFSMASNLGWTGVETEFSHYQDLGIRQVFYARYIGWFLASPLLIVNMAFLAGLSWPTVLFMAGMQEIYVIAGLIGALVPSDYKWGYFTYGVAAFILVLYNLVYVAIQSIQTLQSASVYEKLTTQFRFVVGSVGLVYLLYPISWGLSEGGNVISPTSEGVFYGVLDIMALPLINSAVLYLTRQVDFNELGL</sequence>
<dbReference type="Gene3D" id="1.20.1070.10">
    <property type="entry name" value="Rhodopsin 7-helix transmembrane proteins"/>
    <property type="match status" value="1"/>
</dbReference>
<feature type="transmembrane region" description="Helical" evidence="6">
    <location>
        <begin position="207"/>
        <end position="226"/>
    </location>
</feature>
<feature type="transmembrane region" description="Helical" evidence="6">
    <location>
        <begin position="238"/>
        <end position="260"/>
    </location>
</feature>
<proteinExistence type="inferred from homology"/>
<evidence type="ECO:0000313" key="7">
    <source>
        <dbReference type="EMBL" id="ODQ76228.1"/>
    </source>
</evidence>
<evidence type="ECO:0008006" key="9">
    <source>
        <dbReference type="Google" id="ProtNLM"/>
    </source>
</evidence>